<dbReference type="EMBL" id="LXQA010091099">
    <property type="protein sequence ID" value="MCI14127.1"/>
    <property type="molecule type" value="Genomic_DNA"/>
</dbReference>
<reference evidence="2 3" key="1">
    <citation type="journal article" date="2018" name="Front. Plant Sci.">
        <title>Red Clover (Trifolium pratense) and Zigzag Clover (T. medium) - A Picture of Genomic Similarities and Differences.</title>
        <authorList>
            <person name="Dluhosova J."/>
            <person name="Istvanek J."/>
            <person name="Nedelnik J."/>
            <person name="Repkova J."/>
        </authorList>
    </citation>
    <scope>NUCLEOTIDE SEQUENCE [LARGE SCALE GENOMIC DNA]</scope>
    <source>
        <strain evidence="3">cv. 10/8</strain>
        <tissue evidence="2">Leaf</tissue>
    </source>
</reference>
<dbReference type="InterPro" id="IPR046796">
    <property type="entry name" value="Transposase_32_dom"/>
</dbReference>
<feature type="domain" description="Putative plant transposon protein" evidence="1">
    <location>
        <begin position="2"/>
        <end position="84"/>
    </location>
</feature>
<sequence>DDLTTPAQVVLLLILYNLKPRSHTSSATMDCVALLYYILANLQVDIARVIANEMKGIAESGIRSGAKPVLAYPDLIMRLCLEARMTIPAQIFEVISGPINDAYINRYCKGKRNRQRQQAPQEQQAH</sequence>
<feature type="non-terminal residue" evidence="2">
    <location>
        <position position="1"/>
    </location>
</feature>
<name>A0A392PR44_9FABA</name>
<dbReference type="AlphaFoldDB" id="A0A392PR44"/>
<protein>
    <recommendedName>
        <fullName evidence="1">Putative plant transposon protein domain-containing protein</fullName>
    </recommendedName>
</protein>
<dbReference type="Pfam" id="PF20167">
    <property type="entry name" value="Transposase_32"/>
    <property type="match status" value="1"/>
</dbReference>
<evidence type="ECO:0000259" key="1">
    <source>
        <dbReference type="Pfam" id="PF20167"/>
    </source>
</evidence>
<proteinExistence type="predicted"/>
<evidence type="ECO:0000313" key="3">
    <source>
        <dbReference type="Proteomes" id="UP000265520"/>
    </source>
</evidence>
<comment type="caution">
    <text evidence="2">The sequence shown here is derived from an EMBL/GenBank/DDBJ whole genome shotgun (WGS) entry which is preliminary data.</text>
</comment>
<keyword evidence="3" id="KW-1185">Reference proteome</keyword>
<dbReference type="Proteomes" id="UP000265520">
    <property type="component" value="Unassembled WGS sequence"/>
</dbReference>
<organism evidence="2 3">
    <name type="scientific">Trifolium medium</name>
    <dbReference type="NCBI Taxonomy" id="97028"/>
    <lineage>
        <taxon>Eukaryota</taxon>
        <taxon>Viridiplantae</taxon>
        <taxon>Streptophyta</taxon>
        <taxon>Embryophyta</taxon>
        <taxon>Tracheophyta</taxon>
        <taxon>Spermatophyta</taxon>
        <taxon>Magnoliopsida</taxon>
        <taxon>eudicotyledons</taxon>
        <taxon>Gunneridae</taxon>
        <taxon>Pentapetalae</taxon>
        <taxon>rosids</taxon>
        <taxon>fabids</taxon>
        <taxon>Fabales</taxon>
        <taxon>Fabaceae</taxon>
        <taxon>Papilionoideae</taxon>
        <taxon>50 kb inversion clade</taxon>
        <taxon>NPAAA clade</taxon>
        <taxon>Hologalegina</taxon>
        <taxon>IRL clade</taxon>
        <taxon>Trifolieae</taxon>
        <taxon>Trifolium</taxon>
    </lineage>
</organism>
<evidence type="ECO:0000313" key="2">
    <source>
        <dbReference type="EMBL" id="MCI14127.1"/>
    </source>
</evidence>
<accession>A0A392PR44</accession>